<accession>A0A7G7GDW5</accession>
<feature type="compositionally biased region" description="Basic residues" evidence="1">
    <location>
        <begin position="124"/>
        <end position="137"/>
    </location>
</feature>
<protein>
    <recommendedName>
        <fullName evidence="5">DUF4890 domain-containing protein</fullName>
    </recommendedName>
</protein>
<evidence type="ECO:0000313" key="4">
    <source>
        <dbReference type="Proteomes" id="UP000515237"/>
    </source>
</evidence>
<gene>
    <name evidence="3" type="ORF">HUW51_22495</name>
</gene>
<dbReference type="KEGG" id="aswu:HUW51_22495"/>
<name>A0A7G7GDW5_9BACT</name>
<evidence type="ECO:0000256" key="2">
    <source>
        <dbReference type="SAM" id="SignalP"/>
    </source>
</evidence>
<keyword evidence="2" id="KW-0732">Signal</keyword>
<feature type="region of interest" description="Disordered" evidence="1">
    <location>
        <begin position="117"/>
        <end position="137"/>
    </location>
</feature>
<dbReference type="Proteomes" id="UP000515237">
    <property type="component" value="Chromosome"/>
</dbReference>
<proteinExistence type="predicted"/>
<reference evidence="3 4" key="1">
    <citation type="journal article" date="2018" name="Int. J. Syst. Evol. Microbiol.">
        <title>Adhaeribacter swui sp. nov., isolated from wet mud.</title>
        <authorList>
            <person name="Kim D.U."/>
            <person name="Kim K.W."/>
            <person name="Kang M.S."/>
            <person name="Kim J.Y."/>
            <person name="Jang J.H."/>
            <person name="Kim M.K."/>
        </authorList>
    </citation>
    <scope>NUCLEOTIDE SEQUENCE [LARGE SCALE GENOMIC DNA]</scope>
    <source>
        <strain evidence="3 4">KCTC 52873</strain>
    </source>
</reference>
<evidence type="ECO:0000313" key="3">
    <source>
        <dbReference type="EMBL" id="QNF35349.1"/>
    </source>
</evidence>
<dbReference type="RefSeq" id="WP_185271840.1">
    <property type="nucleotide sequence ID" value="NZ_CP055156.1"/>
</dbReference>
<feature type="signal peptide" evidence="2">
    <location>
        <begin position="1"/>
        <end position="20"/>
    </location>
</feature>
<organism evidence="3 4">
    <name type="scientific">Adhaeribacter swui</name>
    <dbReference type="NCBI Taxonomy" id="2086471"/>
    <lineage>
        <taxon>Bacteria</taxon>
        <taxon>Pseudomonadati</taxon>
        <taxon>Bacteroidota</taxon>
        <taxon>Cytophagia</taxon>
        <taxon>Cytophagales</taxon>
        <taxon>Hymenobacteraceae</taxon>
        <taxon>Adhaeribacter</taxon>
    </lineage>
</organism>
<dbReference type="EMBL" id="CP055156">
    <property type="protein sequence ID" value="QNF35349.1"/>
    <property type="molecule type" value="Genomic_DNA"/>
</dbReference>
<evidence type="ECO:0000256" key="1">
    <source>
        <dbReference type="SAM" id="MobiDB-lite"/>
    </source>
</evidence>
<keyword evidence="4" id="KW-1185">Reference proteome</keyword>
<dbReference type="AlphaFoldDB" id="A0A7G7GDW5"/>
<evidence type="ECO:0008006" key="5">
    <source>
        <dbReference type="Google" id="ProtNLM"/>
    </source>
</evidence>
<sequence>MKSTFFALAFGIMAVSTGFAQIQNNNTAPTQENRTRATPEERANRQTAMMTETLGLSADQEAKVKALNLKRLTQIDAMRENREANEKVNRNQAKNIRENFNTELKSILTPEQFTKFEAEQGNMRGKRGKFNGARKRS</sequence>
<feature type="chain" id="PRO_5028852050" description="DUF4890 domain-containing protein" evidence="2">
    <location>
        <begin position="21"/>
        <end position="137"/>
    </location>
</feature>